<proteinExistence type="predicted"/>
<dbReference type="STRING" id="1081108.A0A168DHF3"/>
<comment type="caution">
    <text evidence="3">The sequence shown here is derived from an EMBL/GenBank/DDBJ whole genome shotgun (WGS) entry which is preliminary data.</text>
</comment>
<dbReference type="OrthoDB" id="415706at2759"/>
<dbReference type="EMBL" id="AZHF01000007">
    <property type="protein sequence ID" value="OAA72618.1"/>
    <property type="molecule type" value="Genomic_DNA"/>
</dbReference>
<reference evidence="3 4" key="1">
    <citation type="journal article" date="2016" name="Genome Biol. Evol.">
        <title>Divergent and convergent evolution of fungal pathogenicity.</title>
        <authorList>
            <person name="Shang Y."/>
            <person name="Xiao G."/>
            <person name="Zheng P."/>
            <person name="Cen K."/>
            <person name="Zhan S."/>
            <person name="Wang C."/>
        </authorList>
    </citation>
    <scope>NUCLEOTIDE SEQUENCE [LARGE SCALE GENOMIC DNA]</scope>
    <source>
        <strain evidence="3 4">RCEF 1005</strain>
    </source>
</reference>
<keyword evidence="4" id="KW-1185">Reference proteome</keyword>
<feature type="compositionally biased region" description="Acidic residues" evidence="1">
    <location>
        <begin position="346"/>
        <end position="358"/>
    </location>
</feature>
<feature type="domain" description="GED" evidence="2">
    <location>
        <begin position="213"/>
        <end position="328"/>
    </location>
</feature>
<sequence length="391" mass="44863">MRSSSADIFFNFSETLRQQGRRKIIVDATSEEQELATDEVSRPHFIDLAKERMRRSRGRELPGTFNPMVIGELFVEQSAPWERIVSNLKSEILGVVNDIVKMIVGHIAIQETASGILAIIRGSLELLANDLETKFRELLAPHIEGHPITYNHYLTDTVQKIQEERRRKSLEEQFRKIIWHDEFASGRQISIFPSRVFNQSEKHIEVDMERYGGELAVDYMEAYYKVSALLSVFLQAVNPRPISLLTYLKARKQEIFDDISVLAVERCLINKLPSLFPSETILDLRDDEVAYIATESGTLALERSRYGQKLTTLEDAKTELKQLDIHRALDLASPLLEAVDLYSDEESEAEFSEDEQTEVTEQSQHEEGHCHGTNMGCLRNSQRYRLLAHHT</sequence>
<evidence type="ECO:0000313" key="4">
    <source>
        <dbReference type="Proteomes" id="UP000076881"/>
    </source>
</evidence>
<organism evidence="3 4">
    <name type="scientific">Akanthomyces lecanii RCEF 1005</name>
    <dbReference type="NCBI Taxonomy" id="1081108"/>
    <lineage>
        <taxon>Eukaryota</taxon>
        <taxon>Fungi</taxon>
        <taxon>Dikarya</taxon>
        <taxon>Ascomycota</taxon>
        <taxon>Pezizomycotina</taxon>
        <taxon>Sordariomycetes</taxon>
        <taxon>Hypocreomycetidae</taxon>
        <taxon>Hypocreales</taxon>
        <taxon>Cordycipitaceae</taxon>
        <taxon>Akanthomyces</taxon>
        <taxon>Cordyceps confragosa</taxon>
    </lineage>
</organism>
<feature type="region of interest" description="Disordered" evidence="1">
    <location>
        <begin position="346"/>
        <end position="375"/>
    </location>
</feature>
<evidence type="ECO:0000259" key="2">
    <source>
        <dbReference type="PROSITE" id="PS51388"/>
    </source>
</evidence>
<name>A0A168DHF3_CORDF</name>
<protein>
    <submittedName>
        <fullName evidence="3">GTPase effector domain, GED</fullName>
    </submittedName>
</protein>
<dbReference type="PROSITE" id="PS51388">
    <property type="entry name" value="GED"/>
    <property type="match status" value="1"/>
</dbReference>
<evidence type="ECO:0000256" key="1">
    <source>
        <dbReference type="SAM" id="MobiDB-lite"/>
    </source>
</evidence>
<gene>
    <name evidence="3" type="ORF">LEL_08402</name>
</gene>
<dbReference type="Proteomes" id="UP000076881">
    <property type="component" value="Unassembled WGS sequence"/>
</dbReference>
<evidence type="ECO:0000313" key="3">
    <source>
        <dbReference type="EMBL" id="OAA72618.1"/>
    </source>
</evidence>
<accession>A0A168DHF3</accession>
<dbReference type="AlphaFoldDB" id="A0A168DHF3"/>
<dbReference type="InterPro" id="IPR020850">
    <property type="entry name" value="GED_dom"/>
</dbReference>